<keyword evidence="9" id="KW-1185">Reference proteome</keyword>
<dbReference type="InterPro" id="IPR000719">
    <property type="entry name" value="Prot_kinase_dom"/>
</dbReference>
<evidence type="ECO:0000256" key="2">
    <source>
        <dbReference type="ARBA" id="ARBA00022679"/>
    </source>
</evidence>
<evidence type="ECO:0000313" key="8">
    <source>
        <dbReference type="EMBL" id="CAC5361174.1"/>
    </source>
</evidence>
<keyword evidence="3" id="KW-0547">Nucleotide-binding</keyword>
<feature type="region of interest" description="Disordered" evidence="6">
    <location>
        <begin position="228"/>
        <end position="256"/>
    </location>
</feature>
<name>A0A6J8A3X3_MYTCO</name>
<dbReference type="PANTHER" id="PTHR24355">
    <property type="entry name" value="G PROTEIN-COUPLED RECEPTOR KINASE/RIBOSOMAL PROTEIN S6 KINASE"/>
    <property type="match status" value="1"/>
</dbReference>
<gene>
    <name evidence="8" type="ORF">MCOR_3400</name>
</gene>
<evidence type="ECO:0000256" key="4">
    <source>
        <dbReference type="ARBA" id="ARBA00022777"/>
    </source>
</evidence>
<evidence type="ECO:0000259" key="7">
    <source>
        <dbReference type="PROSITE" id="PS50011"/>
    </source>
</evidence>
<feature type="compositionally biased region" description="Basic and acidic residues" evidence="6">
    <location>
        <begin position="236"/>
        <end position="256"/>
    </location>
</feature>
<organism evidence="8 9">
    <name type="scientific">Mytilus coruscus</name>
    <name type="common">Sea mussel</name>
    <dbReference type="NCBI Taxonomy" id="42192"/>
    <lineage>
        <taxon>Eukaryota</taxon>
        <taxon>Metazoa</taxon>
        <taxon>Spiralia</taxon>
        <taxon>Lophotrochozoa</taxon>
        <taxon>Mollusca</taxon>
        <taxon>Bivalvia</taxon>
        <taxon>Autobranchia</taxon>
        <taxon>Pteriomorphia</taxon>
        <taxon>Mytilida</taxon>
        <taxon>Mytiloidea</taxon>
        <taxon>Mytilidae</taxon>
        <taxon>Mytilinae</taxon>
        <taxon>Mytilus</taxon>
    </lineage>
</organism>
<dbReference type="GO" id="GO:0005524">
    <property type="term" value="F:ATP binding"/>
    <property type="evidence" value="ECO:0007669"/>
    <property type="project" value="UniProtKB-KW"/>
</dbReference>
<evidence type="ECO:0000256" key="6">
    <source>
        <dbReference type="SAM" id="MobiDB-lite"/>
    </source>
</evidence>
<sequence length="535" mass="61021">MGNSNQKNPLRKAQSVPESQFLQETNPDFVRSKTRASARLSRGKSHEQLENDSSTPDKPKWNNVPLVEALFLPDFPVRGDFKQQEFEVIDVIAKGAYGNVYLVRREDEKQNYAVKVMGKTQIIVENAIQQCKDEAAIQAMLGDHPFIVKLHEYWQSRKFLYIVLDYVPFGDMFTLWTFHGYFPQPLVKIYVSQLALVLDYLHNAGVIYRDLKFLQETNPDFVRSKTRASARLSRGKSHEQLENDSSAPDKPKREGEKQNYAVKVMGKTQIIVENAIQQCKDEAAIQAMLGDHPFIVKLHEYWQSRKFLYIVLDYVPFGDMFTLWTFHGYFPQPLVKIYVSQLALVLGNIQLTDFGLSKWLTKGEKTRTICGTLQYMAPEVLVSHPYGHTADWWSLGILMFVMLAGKYPAEGALDHMEMTKLVWECDYLLPNHCSDSAQEVVSKLLIKSPEKRMTDLSALQNLAFYKGINFTAVIEKKISPKQSVPVDFFPMSGVSFSYAPNTDPSSAYLVNGKDPFAGFDCVWNLPPDAEEAVYV</sequence>
<dbReference type="PROSITE" id="PS50011">
    <property type="entry name" value="PROTEIN_KINASE_DOM"/>
    <property type="match status" value="1"/>
</dbReference>
<dbReference type="Gene3D" id="3.30.200.20">
    <property type="entry name" value="Phosphorylase Kinase, domain 1"/>
    <property type="match status" value="2"/>
</dbReference>
<keyword evidence="2 8" id="KW-0808">Transferase</keyword>
<proteinExistence type="predicted"/>
<dbReference type="PANTHER" id="PTHR24355:SF1">
    <property type="entry name" value="RIBOSOMAL PROTEIN S6 KINASE-RELATED PROTEIN"/>
    <property type="match status" value="1"/>
</dbReference>
<evidence type="ECO:0000256" key="1">
    <source>
        <dbReference type="ARBA" id="ARBA00022527"/>
    </source>
</evidence>
<dbReference type="Gene3D" id="1.10.510.10">
    <property type="entry name" value="Transferase(Phosphotransferase) domain 1"/>
    <property type="match status" value="2"/>
</dbReference>
<evidence type="ECO:0000256" key="5">
    <source>
        <dbReference type="ARBA" id="ARBA00022840"/>
    </source>
</evidence>
<keyword evidence="1" id="KW-0723">Serine/threonine-protein kinase</keyword>
<dbReference type="EMBL" id="CACVKT020000584">
    <property type="protein sequence ID" value="CAC5361174.1"/>
    <property type="molecule type" value="Genomic_DNA"/>
</dbReference>
<keyword evidence="5" id="KW-0067">ATP-binding</keyword>
<dbReference type="Pfam" id="PF00069">
    <property type="entry name" value="Pkinase"/>
    <property type="match status" value="3"/>
</dbReference>
<keyword evidence="4" id="KW-0418">Kinase</keyword>
<dbReference type="OrthoDB" id="3205605at2759"/>
<dbReference type="EC" id="2.7.11.1" evidence="8"/>
<feature type="compositionally biased region" description="Polar residues" evidence="6">
    <location>
        <begin position="16"/>
        <end position="26"/>
    </location>
</feature>
<dbReference type="Proteomes" id="UP000507470">
    <property type="component" value="Unassembled WGS sequence"/>
</dbReference>
<protein>
    <submittedName>
        <fullName evidence="8">SGK494</fullName>
        <ecNumber evidence="8">2.7.11.1</ecNumber>
    </submittedName>
</protein>
<reference evidence="8 9" key="1">
    <citation type="submission" date="2020-06" db="EMBL/GenBank/DDBJ databases">
        <authorList>
            <person name="Li R."/>
            <person name="Bekaert M."/>
        </authorList>
    </citation>
    <scope>NUCLEOTIDE SEQUENCE [LARGE SCALE GENOMIC DNA]</scope>
    <source>
        <strain evidence="9">wild</strain>
    </source>
</reference>
<evidence type="ECO:0000313" key="9">
    <source>
        <dbReference type="Proteomes" id="UP000507470"/>
    </source>
</evidence>
<feature type="region of interest" description="Disordered" evidence="6">
    <location>
        <begin position="1"/>
        <end position="60"/>
    </location>
</feature>
<dbReference type="GO" id="GO:0004674">
    <property type="term" value="F:protein serine/threonine kinase activity"/>
    <property type="evidence" value="ECO:0007669"/>
    <property type="project" value="UniProtKB-KW"/>
</dbReference>
<feature type="compositionally biased region" description="Basic and acidic residues" evidence="6">
    <location>
        <begin position="44"/>
        <end position="60"/>
    </location>
</feature>
<accession>A0A6J8A3X3</accession>
<dbReference type="FunFam" id="3.30.200.20:FF:000042">
    <property type="entry name" value="Aurora kinase A"/>
    <property type="match status" value="1"/>
</dbReference>
<evidence type="ECO:0000256" key="3">
    <source>
        <dbReference type="ARBA" id="ARBA00022741"/>
    </source>
</evidence>
<dbReference type="AlphaFoldDB" id="A0A6J8A3X3"/>
<feature type="domain" description="Protein kinase" evidence="7">
    <location>
        <begin position="86"/>
        <end position="465"/>
    </location>
</feature>
<dbReference type="SUPFAM" id="SSF56112">
    <property type="entry name" value="Protein kinase-like (PK-like)"/>
    <property type="match status" value="2"/>
</dbReference>
<dbReference type="InterPro" id="IPR011009">
    <property type="entry name" value="Kinase-like_dom_sf"/>
</dbReference>